<name>A0A9D1FXV7_9BACT</name>
<comment type="caution">
    <text evidence="2">The sequence shown here is derived from an EMBL/GenBank/DDBJ whole genome shotgun (WGS) entry which is preliminary data.</text>
</comment>
<dbReference type="EMBL" id="DVJO01000220">
    <property type="protein sequence ID" value="HIS83928.1"/>
    <property type="molecule type" value="Genomic_DNA"/>
</dbReference>
<accession>A0A9D1FXV7</accession>
<proteinExistence type="predicted"/>
<evidence type="ECO:0000313" key="2">
    <source>
        <dbReference type="EMBL" id="HIS83928.1"/>
    </source>
</evidence>
<feature type="coiled-coil region" evidence="1">
    <location>
        <begin position="151"/>
        <end position="192"/>
    </location>
</feature>
<reference evidence="2" key="1">
    <citation type="submission" date="2020-10" db="EMBL/GenBank/DDBJ databases">
        <authorList>
            <person name="Gilroy R."/>
        </authorList>
    </citation>
    <scope>NUCLEOTIDE SEQUENCE</scope>
    <source>
        <strain evidence="2">CHK152-2994</strain>
    </source>
</reference>
<organism evidence="2 3">
    <name type="scientific">Candidatus Scatenecus faecavium</name>
    <dbReference type="NCBI Taxonomy" id="2840915"/>
    <lineage>
        <taxon>Bacteria</taxon>
        <taxon>Candidatus Scatenecus</taxon>
    </lineage>
</organism>
<reference evidence="2" key="2">
    <citation type="journal article" date="2021" name="PeerJ">
        <title>Extensive microbial diversity within the chicken gut microbiome revealed by metagenomics and culture.</title>
        <authorList>
            <person name="Gilroy R."/>
            <person name="Ravi A."/>
            <person name="Getino M."/>
            <person name="Pursley I."/>
            <person name="Horton D.L."/>
            <person name="Alikhan N.F."/>
            <person name="Baker D."/>
            <person name="Gharbi K."/>
            <person name="Hall N."/>
            <person name="Watson M."/>
            <person name="Adriaenssens E.M."/>
            <person name="Foster-Nyarko E."/>
            <person name="Jarju S."/>
            <person name="Secka A."/>
            <person name="Antonio M."/>
            <person name="Oren A."/>
            <person name="Chaudhuri R.R."/>
            <person name="La Ragione R."/>
            <person name="Hildebrand F."/>
            <person name="Pallen M.J."/>
        </authorList>
    </citation>
    <scope>NUCLEOTIDE SEQUENCE</scope>
    <source>
        <strain evidence="2">CHK152-2994</strain>
    </source>
</reference>
<keyword evidence="1" id="KW-0175">Coiled coil</keyword>
<protein>
    <submittedName>
        <fullName evidence="2">Uncharacterized protein</fullName>
    </submittedName>
</protein>
<dbReference type="Proteomes" id="UP000824139">
    <property type="component" value="Unassembled WGS sequence"/>
</dbReference>
<gene>
    <name evidence="2" type="ORF">IAD41_10025</name>
</gene>
<dbReference type="AlphaFoldDB" id="A0A9D1FXV7"/>
<evidence type="ECO:0000256" key="1">
    <source>
        <dbReference type="SAM" id="Coils"/>
    </source>
</evidence>
<sequence>MVNNRMTDGVGKKIVDALKKQTDVDIIQTQTQTQEPEKTEEPILLNDTMPAFEFIQETPQQVHTFENLASETPKQQPFTMNFNQTAEAPSPIHTATPEAFINEFDDYELPANVEVLRQLITKIPSNVSKQTGAQIIKQTMEALGISMKGVLQEAQAVQENLNASARECQNNIAEYRRQINILESQTQKLHRQYSQLNDIISLFIQAGN</sequence>
<evidence type="ECO:0000313" key="3">
    <source>
        <dbReference type="Proteomes" id="UP000824139"/>
    </source>
</evidence>